<name>A0A5N5WUC2_9EURO</name>
<reference evidence="3 4" key="1">
    <citation type="submission" date="2019-04" db="EMBL/GenBank/DDBJ databases">
        <title>Friends and foes A comparative genomics study of 23 Aspergillus species from section Flavi.</title>
        <authorList>
            <consortium name="DOE Joint Genome Institute"/>
            <person name="Kjaerbolling I."/>
            <person name="Vesth T."/>
            <person name="Frisvad J.C."/>
            <person name="Nybo J.L."/>
            <person name="Theobald S."/>
            <person name="Kildgaard S."/>
            <person name="Isbrandt T."/>
            <person name="Kuo A."/>
            <person name="Sato A."/>
            <person name="Lyhne E.K."/>
            <person name="Kogle M.E."/>
            <person name="Wiebenga A."/>
            <person name="Kun R.S."/>
            <person name="Lubbers R.J."/>
            <person name="Makela M.R."/>
            <person name="Barry K."/>
            <person name="Chovatia M."/>
            <person name="Clum A."/>
            <person name="Daum C."/>
            <person name="Haridas S."/>
            <person name="He G."/>
            <person name="LaButti K."/>
            <person name="Lipzen A."/>
            <person name="Mondo S."/>
            <person name="Riley R."/>
            <person name="Salamov A."/>
            <person name="Simmons B.A."/>
            <person name="Magnuson J.K."/>
            <person name="Henrissat B."/>
            <person name="Mortensen U.H."/>
            <person name="Larsen T.O."/>
            <person name="Devries R.P."/>
            <person name="Grigoriev I.V."/>
            <person name="Machida M."/>
            <person name="Baker S.E."/>
            <person name="Andersen M.R."/>
        </authorList>
    </citation>
    <scope>NUCLEOTIDE SEQUENCE [LARGE SCALE GENOMIC DNA]</scope>
    <source>
        <strain evidence="3 4">CBS 151.66</strain>
    </source>
</reference>
<evidence type="ECO:0000256" key="1">
    <source>
        <dbReference type="SAM" id="Coils"/>
    </source>
</evidence>
<dbReference type="Proteomes" id="UP000326565">
    <property type="component" value="Unassembled WGS sequence"/>
</dbReference>
<feature type="region of interest" description="Disordered" evidence="2">
    <location>
        <begin position="100"/>
        <end position="155"/>
    </location>
</feature>
<gene>
    <name evidence="3" type="ORF">BDV29DRAFT_158807</name>
</gene>
<evidence type="ECO:0000256" key="2">
    <source>
        <dbReference type="SAM" id="MobiDB-lite"/>
    </source>
</evidence>
<dbReference type="AlphaFoldDB" id="A0A5N5WUC2"/>
<feature type="region of interest" description="Disordered" evidence="2">
    <location>
        <begin position="50"/>
        <end position="85"/>
    </location>
</feature>
<dbReference type="OrthoDB" id="10619598at2759"/>
<keyword evidence="1" id="KW-0175">Coiled coil</keyword>
<accession>A0A5N5WUC2</accession>
<organism evidence="3 4">
    <name type="scientific">Aspergillus leporis</name>
    <dbReference type="NCBI Taxonomy" id="41062"/>
    <lineage>
        <taxon>Eukaryota</taxon>
        <taxon>Fungi</taxon>
        <taxon>Dikarya</taxon>
        <taxon>Ascomycota</taxon>
        <taxon>Pezizomycotina</taxon>
        <taxon>Eurotiomycetes</taxon>
        <taxon>Eurotiomycetidae</taxon>
        <taxon>Eurotiales</taxon>
        <taxon>Aspergillaceae</taxon>
        <taxon>Aspergillus</taxon>
        <taxon>Aspergillus subgen. Circumdati</taxon>
    </lineage>
</organism>
<dbReference type="EMBL" id="ML732254">
    <property type="protein sequence ID" value="KAB8072136.1"/>
    <property type="molecule type" value="Genomic_DNA"/>
</dbReference>
<feature type="coiled-coil region" evidence="1">
    <location>
        <begin position="188"/>
        <end position="215"/>
    </location>
</feature>
<sequence length="224" mass="25153">MDSAPYSGRAYYSKNPESLVDWQEAIRDEHIRRMVAIIDPKESRLEIQQALRKTKASPGNSQPKTEDSSSLERSPAGPSAALPLHNILNTQDDVVFASSSNMEASSPCEGVASRRSLREKDRRSLTSSPSETVVSDDGSALDNSKPDTRLSTANHGDIRVERREERFVEFVKKTFEVKKELARMTVQTTQLMARLAEMQAKLTETEEALVLLHLRNEHRQLLCS</sequence>
<proteinExistence type="predicted"/>
<evidence type="ECO:0000313" key="4">
    <source>
        <dbReference type="Proteomes" id="UP000326565"/>
    </source>
</evidence>
<evidence type="ECO:0000313" key="3">
    <source>
        <dbReference type="EMBL" id="KAB8072136.1"/>
    </source>
</evidence>
<protein>
    <submittedName>
        <fullName evidence="3">Uncharacterized protein</fullName>
    </submittedName>
</protein>
<keyword evidence="4" id="KW-1185">Reference proteome</keyword>